<evidence type="ECO:0000313" key="1">
    <source>
        <dbReference type="EMBL" id="ART80209.1"/>
    </source>
</evidence>
<dbReference type="EMBL" id="CP021376">
    <property type="protein sequence ID" value="ART80209.1"/>
    <property type="molecule type" value="Genomic_DNA"/>
</dbReference>
<dbReference type="AlphaFoldDB" id="A0A1Y0CY34"/>
<dbReference type="InterPro" id="IPR027396">
    <property type="entry name" value="DsrEFH-like"/>
</dbReference>
<proteinExistence type="predicted"/>
<dbReference type="GO" id="GO:1990228">
    <property type="term" value="C:sulfurtransferase complex"/>
    <property type="evidence" value="ECO:0007669"/>
    <property type="project" value="TreeGrafter"/>
</dbReference>
<gene>
    <name evidence="1" type="ORF">CBP12_08635</name>
</gene>
<dbReference type="RefSeq" id="WP_086964075.1">
    <property type="nucleotide sequence ID" value="NZ_CP021376.1"/>
</dbReference>
<dbReference type="GO" id="GO:0002143">
    <property type="term" value="P:tRNA wobble position uridine thiolation"/>
    <property type="evidence" value="ECO:0007669"/>
    <property type="project" value="InterPro"/>
</dbReference>
<accession>A0A1Y0CY34</accession>
<name>A0A1Y0CY34_9GAMM</name>
<dbReference type="KEGG" id="ocm:CBP12_08635"/>
<dbReference type="InterPro" id="IPR007215">
    <property type="entry name" value="Sulphur_relay_TusB/DsrH"/>
</dbReference>
<dbReference type="SUPFAM" id="SSF75169">
    <property type="entry name" value="DsrEFH-like"/>
    <property type="match status" value="1"/>
</dbReference>
<sequence length="94" mass="10660">MLHTVKNSPFSHQALAHALAELQEQDRLLLWQDGVIAVTVAQWQCHLQPLAEQGRLYVMQADLQARGLRHVMGIPITMSDWVDLVAKWGSPHAW</sequence>
<dbReference type="PANTHER" id="PTHR37526:SF1">
    <property type="entry name" value="PROTEIN TUSB"/>
    <property type="match status" value="1"/>
</dbReference>
<dbReference type="NCBIfam" id="TIGR03011">
    <property type="entry name" value="sulf_tusB_dsrH"/>
    <property type="match status" value="1"/>
</dbReference>
<organism evidence="1 2">
    <name type="scientific">Oceanisphaera avium</name>
    <dbReference type="NCBI Taxonomy" id="1903694"/>
    <lineage>
        <taxon>Bacteria</taxon>
        <taxon>Pseudomonadati</taxon>
        <taxon>Pseudomonadota</taxon>
        <taxon>Gammaproteobacteria</taxon>
        <taxon>Aeromonadales</taxon>
        <taxon>Aeromonadaceae</taxon>
        <taxon>Oceanisphaera</taxon>
    </lineage>
</organism>
<keyword evidence="1" id="KW-0808">Transferase</keyword>
<dbReference type="GO" id="GO:0016740">
    <property type="term" value="F:transferase activity"/>
    <property type="evidence" value="ECO:0007669"/>
    <property type="project" value="UniProtKB-KW"/>
</dbReference>
<keyword evidence="2" id="KW-1185">Reference proteome</keyword>
<evidence type="ECO:0000313" key="2">
    <source>
        <dbReference type="Proteomes" id="UP000243793"/>
    </source>
</evidence>
<dbReference type="PANTHER" id="PTHR37526">
    <property type="entry name" value="PROTEIN TUSB"/>
    <property type="match status" value="1"/>
</dbReference>
<protein>
    <submittedName>
        <fullName evidence="1">Sulfurtransferase TusB</fullName>
    </submittedName>
</protein>
<reference evidence="2" key="1">
    <citation type="submission" date="2017-05" db="EMBL/GenBank/DDBJ databases">
        <authorList>
            <person name="Sung H."/>
        </authorList>
    </citation>
    <scope>NUCLEOTIDE SEQUENCE [LARGE SCALE GENOMIC DNA]</scope>
    <source>
        <strain evidence="2">AMac2203</strain>
    </source>
</reference>
<dbReference type="Pfam" id="PF04077">
    <property type="entry name" value="DsrH"/>
    <property type="match status" value="1"/>
</dbReference>
<dbReference type="OrthoDB" id="9795117at2"/>
<dbReference type="Gene3D" id="3.40.1260.10">
    <property type="entry name" value="DsrEFH-like"/>
    <property type="match status" value="1"/>
</dbReference>
<dbReference type="Proteomes" id="UP000243793">
    <property type="component" value="Chromosome"/>
</dbReference>